<evidence type="ECO:0000256" key="3">
    <source>
        <dbReference type="SAM" id="MobiDB-lite"/>
    </source>
</evidence>
<accession>A0A9J6GZU8</accession>
<organism evidence="4 5">
    <name type="scientific">Haemaphysalis longicornis</name>
    <name type="common">Bush tick</name>
    <dbReference type="NCBI Taxonomy" id="44386"/>
    <lineage>
        <taxon>Eukaryota</taxon>
        <taxon>Metazoa</taxon>
        <taxon>Ecdysozoa</taxon>
        <taxon>Arthropoda</taxon>
        <taxon>Chelicerata</taxon>
        <taxon>Arachnida</taxon>
        <taxon>Acari</taxon>
        <taxon>Parasitiformes</taxon>
        <taxon>Ixodida</taxon>
        <taxon>Ixodoidea</taxon>
        <taxon>Ixodidae</taxon>
        <taxon>Haemaphysalinae</taxon>
        <taxon>Haemaphysalis</taxon>
    </lineage>
</organism>
<dbReference type="Proteomes" id="UP000821853">
    <property type="component" value="Chromosome 9"/>
</dbReference>
<dbReference type="AlphaFoldDB" id="A0A9J6GZU8"/>
<dbReference type="EMBL" id="JABSTR010000011">
    <property type="protein sequence ID" value="KAH9380970.1"/>
    <property type="molecule type" value="Genomic_DNA"/>
</dbReference>
<evidence type="ECO:0000313" key="4">
    <source>
        <dbReference type="EMBL" id="KAH9380970.1"/>
    </source>
</evidence>
<keyword evidence="5" id="KW-1185">Reference proteome</keyword>
<dbReference type="InterPro" id="IPR051217">
    <property type="entry name" value="Insect_Cuticle_Struc_Prot"/>
</dbReference>
<sequence length="212" mass="23144">MPVQMENEDLFPSRRISAFKGDFARSGSFLHASASLLFSQGFLLLSCALAAYAVHPEDVYVEETQNRPSRLRAGGPPAPYSFVYDSSTKDGSHSREETRDEQGTVRGSYRIMLADGRMRVVKYVADKDGFRAGIATNEQGTESATSSGVVVHSQALTGPEAARAAAHRSRTPSHRAPPSKHAAAASSNVEQRVLAPWREEYVDNPDVVFFQP</sequence>
<dbReference type="InterPro" id="IPR031311">
    <property type="entry name" value="CHIT_BIND_RR_consensus"/>
</dbReference>
<keyword evidence="1 2" id="KW-0193">Cuticle</keyword>
<feature type="region of interest" description="Disordered" evidence="3">
    <location>
        <begin position="158"/>
        <end position="189"/>
    </location>
</feature>
<reference evidence="4 5" key="1">
    <citation type="journal article" date="2020" name="Cell">
        <title>Large-Scale Comparative Analyses of Tick Genomes Elucidate Their Genetic Diversity and Vector Capacities.</title>
        <authorList>
            <consortium name="Tick Genome and Microbiome Consortium (TIGMIC)"/>
            <person name="Jia N."/>
            <person name="Wang J."/>
            <person name="Shi W."/>
            <person name="Du L."/>
            <person name="Sun Y."/>
            <person name="Zhan W."/>
            <person name="Jiang J.F."/>
            <person name="Wang Q."/>
            <person name="Zhang B."/>
            <person name="Ji P."/>
            <person name="Bell-Sakyi L."/>
            <person name="Cui X.M."/>
            <person name="Yuan T.T."/>
            <person name="Jiang B.G."/>
            <person name="Yang W.F."/>
            <person name="Lam T.T."/>
            <person name="Chang Q.C."/>
            <person name="Ding S.J."/>
            <person name="Wang X.J."/>
            <person name="Zhu J.G."/>
            <person name="Ruan X.D."/>
            <person name="Zhao L."/>
            <person name="Wei J.T."/>
            <person name="Ye R.Z."/>
            <person name="Que T.C."/>
            <person name="Du C.H."/>
            <person name="Zhou Y.H."/>
            <person name="Cheng J.X."/>
            <person name="Dai P.F."/>
            <person name="Guo W.B."/>
            <person name="Han X.H."/>
            <person name="Huang E.J."/>
            <person name="Li L.F."/>
            <person name="Wei W."/>
            <person name="Gao Y.C."/>
            <person name="Liu J.Z."/>
            <person name="Shao H.Z."/>
            <person name="Wang X."/>
            <person name="Wang C.C."/>
            <person name="Yang T.C."/>
            <person name="Huo Q.B."/>
            <person name="Li W."/>
            <person name="Chen H.Y."/>
            <person name="Chen S.E."/>
            <person name="Zhou L.G."/>
            <person name="Ni X.B."/>
            <person name="Tian J.H."/>
            <person name="Sheng Y."/>
            <person name="Liu T."/>
            <person name="Pan Y.S."/>
            <person name="Xia L.Y."/>
            <person name="Li J."/>
            <person name="Zhao F."/>
            <person name="Cao W.C."/>
        </authorList>
    </citation>
    <scope>NUCLEOTIDE SEQUENCE [LARGE SCALE GENOMIC DNA]</scope>
    <source>
        <strain evidence="4">HaeL-2018</strain>
    </source>
</reference>
<evidence type="ECO:0000313" key="5">
    <source>
        <dbReference type="Proteomes" id="UP000821853"/>
    </source>
</evidence>
<dbReference type="GO" id="GO:0005615">
    <property type="term" value="C:extracellular space"/>
    <property type="evidence" value="ECO:0007669"/>
    <property type="project" value="TreeGrafter"/>
</dbReference>
<name>A0A9J6GZU8_HAELO</name>
<dbReference type="PANTHER" id="PTHR12236:SF79">
    <property type="entry name" value="CUTICULAR PROTEIN 50CB-RELATED"/>
    <property type="match status" value="1"/>
</dbReference>
<dbReference type="VEuPathDB" id="VectorBase:HLOH_058011"/>
<gene>
    <name evidence="4" type="ORF">HPB48_008189</name>
</gene>
<dbReference type="PANTHER" id="PTHR12236">
    <property type="entry name" value="STRUCTURAL CONTITUENT OF CUTICLE"/>
    <property type="match status" value="1"/>
</dbReference>
<evidence type="ECO:0000256" key="1">
    <source>
        <dbReference type="ARBA" id="ARBA00022460"/>
    </source>
</evidence>
<evidence type="ECO:0008006" key="6">
    <source>
        <dbReference type="Google" id="ProtNLM"/>
    </source>
</evidence>
<proteinExistence type="predicted"/>
<dbReference type="GO" id="GO:0031012">
    <property type="term" value="C:extracellular matrix"/>
    <property type="evidence" value="ECO:0007669"/>
    <property type="project" value="TreeGrafter"/>
</dbReference>
<dbReference type="GO" id="GO:0042302">
    <property type="term" value="F:structural constituent of cuticle"/>
    <property type="evidence" value="ECO:0007669"/>
    <property type="project" value="UniProtKB-UniRule"/>
</dbReference>
<dbReference type="OrthoDB" id="6497731at2759"/>
<protein>
    <recommendedName>
        <fullName evidence="6">Cuticular protein</fullName>
    </recommendedName>
</protein>
<feature type="compositionally biased region" description="Basic and acidic residues" evidence="3">
    <location>
        <begin position="87"/>
        <end position="103"/>
    </location>
</feature>
<dbReference type="InterPro" id="IPR000618">
    <property type="entry name" value="Insect_cuticle"/>
</dbReference>
<feature type="compositionally biased region" description="Low complexity" evidence="3">
    <location>
        <begin position="174"/>
        <end position="187"/>
    </location>
</feature>
<dbReference type="PROSITE" id="PS51155">
    <property type="entry name" value="CHIT_BIND_RR_2"/>
    <property type="match status" value="1"/>
</dbReference>
<dbReference type="PROSITE" id="PS00233">
    <property type="entry name" value="CHIT_BIND_RR_1"/>
    <property type="match status" value="1"/>
</dbReference>
<dbReference type="Pfam" id="PF00379">
    <property type="entry name" value="Chitin_bind_4"/>
    <property type="match status" value="1"/>
</dbReference>
<evidence type="ECO:0000256" key="2">
    <source>
        <dbReference type="PROSITE-ProRule" id="PRU00497"/>
    </source>
</evidence>
<feature type="region of interest" description="Disordered" evidence="3">
    <location>
        <begin position="65"/>
        <end position="104"/>
    </location>
</feature>
<comment type="caution">
    <text evidence="4">The sequence shown here is derived from an EMBL/GenBank/DDBJ whole genome shotgun (WGS) entry which is preliminary data.</text>
</comment>